<sequence>MLKSEKNPLLIAMEEYLNAGLEMDLEKLETIYAPNFENIRFDTSGRTINITKEQFMQRFRNMNDQGKKLDSIDDVEFLTTTIYDNHGSVIMRRIKDGSPVLYNFVWIMKDGLPFSLVREFTFVEDLSYLINMIHKSD</sequence>
<reference evidence="2" key="1">
    <citation type="submission" date="2015-05" db="EMBL/GenBank/DDBJ databases">
        <authorList>
            <person name="Urmite Genomes"/>
        </authorList>
    </citation>
    <scope>NUCLEOTIDE SEQUENCE [LARGE SCALE GENOMIC DNA]</scope>
    <source>
        <strain evidence="2">LF1</strain>
    </source>
</reference>
<dbReference type="Gene3D" id="3.10.450.50">
    <property type="match status" value="1"/>
</dbReference>
<evidence type="ECO:0000313" key="1">
    <source>
        <dbReference type="EMBL" id="CRK83219.1"/>
    </source>
</evidence>
<dbReference type="RefSeq" id="WP_245640450.1">
    <property type="nucleotide sequence ID" value="NZ_CVRB01000003.1"/>
</dbReference>
<evidence type="ECO:0008006" key="3">
    <source>
        <dbReference type="Google" id="ProtNLM"/>
    </source>
</evidence>
<dbReference type="EMBL" id="CVRB01000003">
    <property type="protein sequence ID" value="CRK83219.1"/>
    <property type="molecule type" value="Genomic_DNA"/>
</dbReference>
<dbReference type="InterPro" id="IPR032710">
    <property type="entry name" value="NTF2-like_dom_sf"/>
</dbReference>
<dbReference type="Proteomes" id="UP000199087">
    <property type="component" value="Unassembled WGS sequence"/>
</dbReference>
<accession>A0A0U1NYW2</accession>
<proteinExistence type="predicted"/>
<evidence type="ECO:0000313" key="2">
    <source>
        <dbReference type="Proteomes" id="UP000199087"/>
    </source>
</evidence>
<dbReference type="SUPFAM" id="SSF54427">
    <property type="entry name" value="NTF2-like"/>
    <property type="match status" value="1"/>
</dbReference>
<organism evidence="1 2">
    <name type="scientific">Neobacillus massiliamazoniensis</name>
    <dbReference type="NCBI Taxonomy" id="1499688"/>
    <lineage>
        <taxon>Bacteria</taxon>
        <taxon>Bacillati</taxon>
        <taxon>Bacillota</taxon>
        <taxon>Bacilli</taxon>
        <taxon>Bacillales</taxon>
        <taxon>Bacillaceae</taxon>
        <taxon>Neobacillus</taxon>
    </lineage>
</organism>
<keyword evidence="2" id="KW-1185">Reference proteome</keyword>
<name>A0A0U1NYW2_9BACI</name>
<protein>
    <recommendedName>
        <fullName evidence="3">Nuclear transport factor 2 family protein</fullName>
    </recommendedName>
</protein>
<gene>
    <name evidence="1" type="ORF">BN000_03179</name>
</gene>
<dbReference type="AlphaFoldDB" id="A0A0U1NYW2"/>